<dbReference type="RefSeq" id="XP_007751307.1">
    <property type="nucleotide sequence ID" value="XM_007753117.1"/>
</dbReference>
<evidence type="ECO:0000313" key="1">
    <source>
        <dbReference type="EMBL" id="EXJ56281.1"/>
    </source>
</evidence>
<sequence>MTMGIGKLNVDDWIIYDNLFLDEHKQKLERLQDPEVRPIIFQHQDGTYEASKEALGIIIRYITTRYPDIFKVEGDYLHIPSLGELYRIQEPFDRHPLEVAGLIVYEDV</sequence>
<dbReference type="HOGENOM" id="CLU_2196685_0_0_1"/>
<keyword evidence="2" id="KW-1185">Reference proteome</keyword>
<dbReference type="InterPro" id="IPR021848">
    <property type="entry name" value="HODM_asu-like"/>
</dbReference>
<organism evidence="1 2">
    <name type="scientific">Cladophialophora psammophila CBS 110553</name>
    <dbReference type="NCBI Taxonomy" id="1182543"/>
    <lineage>
        <taxon>Eukaryota</taxon>
        <taxon>Fungi</taxon>
        <taxon>Dikarya</taxon>
        <taxon>Ascomycota</taxon>
        <taxon>Pezizomycotina</taxon>
        <taxon>Eurotiomycetes</taxon>
        <taxon>Chaetothyriomycetidae</taxon>
        <taxon>Chaetothyriales</taxon>
        <taxon>Herpotrichiellaceae</taxon>
        <taxon>Cladophialophora</taxon>
    </lineage>
</organism>
<comment type="caution">
    <text evidence="1">The sequence shown here is derived from an EMBL/GenBank/DDBJ whole genome shotgun (WGS) entry which is preliminary data.</text>
</comment>
<dbReference type="EMBL" id="AMGX01000035">
    <property type="protein sequence ID" value="EXJ56281.1"/>
    <property type="molecule type" value="Genomic_DNA"/>
</dbReference>
<dbReference type="AlphaFoldDB" id="W9VVN2"/>
<dbReference type="Pfam" id="PF11927">
    <property type="entry name" value="HODM_asu-like"/>
    <property type="match status" value="1"/>
</dbReference>
<gene>
    <name evidence="1" type="ORF">A1O5_12548</name>
</gene>
<name>W9VVN2_9EURO</name>
<accession>W9VVN2</accession>
<reference evidence="1 2" key="1">
    <citation type="submission" date="2013-03" db="EMBL/GenBank/DDBJ databases">
        <title>The Genome Sequence of Cladophialophora psammophila CBS 110553.</title>
        <authorList>
            <consortium name="The Broad Institute Genomics Platform"/>
            <person name="Cuomo C."/>
            <person name="de Hoog S."/>
            <person name="Gorbushina A."/>
            <person name="Walker B."/>
            <person name="Young S.K."/>
            <person name="Zeng Q."/>
            <person name="Gargeya S."/>
            <person name="Fitzgerald M."/>
            <person name="Haas B."/>
            <person name="Abouelleil A."/>
            <person name="Allen A.W."/>
            <person name="Alvarado L."/>
            <person name="Arachchi H.M."/>
            <person name="Berlin A.M."/>
            <person name="Chapman S.B."/>
            <person name="Gainer-Dewar J."/>
            <person name="Goldberg J."/>
            <person name="Griggs A."/>
            <person name="Gujja S."/>
            <person name="Hansen M."/>
            <person name="Howarth C."/>
            <person name="Imamovic A."/>
            <person name="Ireland A."/>
            <person name="Larimer J."/>
            <person name="McCowan C."/>
            <person name="Murphy C."/>
            <person name="Pearson M."/>
            <person name="Poon T.W."/>
            <person name="Priest M."/>
            <person name="Roberts A."/>
            <person name="Saif S."/>
            <person name="Shea T."/>
            <person name="Sisk P."/>
            <person name="Sykes S."/>
            <person name="Wortman J."/>
            <person name="Nusbaum C."/>
            <person name="Birren B."/>
        </authorList>
    </citation>
    <scope>NUCLEOTIDE SEQUENCE [LARGE SCALE GENOMIC DNA]</scope>
    <source>
        <strain evidence="1 2">CBS 110553</strain>
    </source>
</reference>
<dbReference type="OrthoDB" id="4141937at2759"/>
<dbReference type="Proteomes" id="UP000019471">
    <property type="component" value="Unassembled WGS sequence"/>
</dbReference>
<evidence type="ECO:0000313" key="2">
    <source>
        <dbReference type="Proteomes" id="UP000019471"/>
    </source>
</evidence>
<dbReference type="GeneID" id="19197234"/>
<protein>
    <submittedName>
        <fullName evidence="1">Uncharacterized protein</fullName>
    </submittedName>
</protein>
<proteinExistence type="predicted"/>